<gene>
    <name evidence="2" type="ORF">GMARGA_LOCUS13747</name>
</gene>
<evidence type="ECO:0000313" key="2">
    <source>
        <dbReference type="EMBL" id="CAG8723801.1"/>
    </source>
</evidence>
<proteinExistence type="predicted"/>
<feature type="signal peptide" evidence="1">
    <location>
        <begin position="1"/>
        <end position="21"/>
    </location>
</feature>
<comment type="caution">
    <text evidence="2">The sequence shown here is derived from an EMBL/GenBank/DDBJ whole genome shotgun (WGS) entry which is preliminary data.</text>
</comment>
<keyword evidence="1" id="KW-0732">Signal</keyword>
<dbReference type="EMBL" id="CAJVQB010008844">
    <property type="protein sequence ID" value="CAG8723801.1"/>
    <property type="molecule type" value="Genomic_DNA"/>
</dbReference>
<feature type="chain" id="PRO_5047439434" evidence="1">
    <location>
        <begin position="22"/>
        <end position="302"/>
    </location>
</feature>
<dbReference type="Proteomes" id="UP000789901">
    <property type="component" value="Unassembled WGS sequence"/>
</dbReference>
<sequence length="302" mass="32783">MILRLLIFGVLSLLKISLTLGQSTYSTSFPISTSVPNLQNSTNTSNSINPTNVSPLANSTNVPTLVNPTDVSNPINSTTPTNSPNSNITVPPLIVPYNTVEVPPNNGTWTICSSNATKDLSYSVKVVNNTYLITPNYGNSTSGASSPLVTAPNIGIIARIRYANAFKFIPSLSCYLQFVITCNQDTGNIPIQDYENYCLDIINPASNSQIVNVTISFTKSSVFEYGGFTSANRPGGNIGSSTSKANIQMTKRRLMWIEWWICTMVIENKLEEIDKLGFDYFLCSGIIDDSLKSIGDISSAMK</sequence>
<organism evidence="2 3">
    <name type="scientific">Gigaspora margarita</name>
    <dbReference type="NCBI Taxonomy" id="4874"/>
    <lineage>
        <taxon>Eukaryota</taxon>
        <taxon>Fungi</taxon>
        <taxon>Fungi incertae sedis</taxon>
        <taxon>Mucoromycota</taxon>
        <taxon>Glomeromycotina</taxon>
        <taxon>Glomeromycetes</taxon>
        <taxon>Diversisporales</taxon>
        <taxon>Gigasporaceae</taxon>
        <taxon>Gigaspora</taxon>
    </lineage>
</organism>
<name>A0ABN7V2Y4_GIGMA</name>
<evidence type="ECO:0000256" key="1">
    <source>
        <dbReference type="SAM" id="SignalP"/>
    </source>
</evidence>
<evidence type="ECO:0000313" key="3">
    <source>
        <dbReference type="Proteomes" id="UP000789901"/>
    </source>
</evidence>
<keyword evidence="3" id="KW-1185">Reference proteome</keyword>
<accession>A0ABN7V2Y4</accession>
<protein>
    <submittedName>
        <fullName evidence="2">1435_t:CDS:1</fullName>
    </submittedName>
</protein>
<reference evidence="2 3" key="1">
    <citation type="submission" date="2021-06" db="EMBL/GenBank/DDBJ databases">
        <authorList>
            <person name="Kallberg Y."/>
            <person name="Tangrot J."/>
            <person name="Rosling A."/>
        </authorList>
    </citation>
    <scope>NUCLEOTIDE SEQUENCE [LARGE SCALE GENOMIC DNA]</scope>
    <source>
        <strain evidence="2 3">120-4 pot B 10/14</strain>
    </source>
</reference>